<dbReference type="RefSeq" id="XP_007414983.1">
    <property type="nucleotide sequence ID" value="XM_007414921.1"/>
</dbReference>
<dbReference type="VEuPathDB" id="FungiDB:MELLADRAFT_91904"/>
<keyword evidence="4" id="KW-1185">Reference proteome</keyword>
<evidence type="ECO:0000313" key="3">
    <source>
        <dbReference type="EMBL" id="EGG01638.1"/>
    </source>
</evidence>
<proteinExistence type="predicted"/>
<evidence type="ECO:0000313" key="4">
    <source>
        <dbReference type="Proteomes" id="UP000001072"/>
    </source>
</evidence>
<accession>F4S0T0</accession>
<feature type="region of interest" description="Disordered" evidence="2">
    <location>
        <begin position="136"/>
        <end position="169"/>
    </location>
</feature>
<protein>
    <submittedName>
        <fullName evidence="3">Uncharacterized protein</fullName>
    </submittedName>
</protein>
<evidence type="ECO:0000256" key="1">
    <source>
        <dbReference type="SAM" id="Coils"/>
    </source>
</evidence>
<reference evidence="4" key="1">
    <citation type="journal article" date="2011" name="Proc. Natl. Acad. Sci. U.S.A.">
        <title>Obligate biotrophy features unraveled by the genomic analysis of rust fungi.</title>
        <authorList>
            <person name="Duplessis S."/>
            <person name="Cuomo C.A."/>
            <person name="Lin Y.-C."/>
            <person name="Aerts A."/>
            <person name="Tisserant E."/>
            <person name="Veneault-Fourrey C."/>
            <person name="Joly D.L."/>
            <person name="Hacquard S."/>
            <person name="Amselem J."/>
            <person name="Cantarel B.L."/>
            <person name="Chiu R."/>
            <person name="Coutinho P.M."/>
            <person name="Feau N."/>
            <person name="Field M."/>
            <person name="Frey P."/>
            <person name="Gelhaye E."/>
            <person name="Goldberg J."/>
            <person name="Grabherr M.G."/>
            <person name="Kodira C.D."/>
            <person name="Kohler A."/>
            <person name="Kuees U."/>
            <person name="Lindquist E.A."/>
            <person name="Lucas S.M."/>
            <person name="Mago R."/>
            <person name="Mauceli E."/>
            <person name="Morin E."/>
            <person name="Murat C."/>
            <person name="Pangilinan J.L."/>
            <person name="Park R."/>
            <person name="Pearson M."/>
            <person name="Quesneville H."/>
            <person name="Rouhier N."/>
            <person name="Sakthikumar S."/>
            <person name="Salamov A.A."/>
            <person name="Schmutz J."/>
            <person name="Selles B."/>
            <person name="Shapiro H."/>
            <person name="Tanguay P."/>
            <person name="Tuskan G.A."/>
            <person name="Henrissat B."/>
            <person name="Van de Peer Y."/>
            <person name="Rouze P."/>
            <person name="Ellis J.G."/>
            <person name="Dodds P.N."/>
            <person name="Schein J.E."/>
            <person name="Zhong S."/>
            <person name="Hamelin R.C."/>
            <person name="Grigoriev I.V."/>
            <person name="Szabo L.J."/>
            <person name="Martin F."/>
        </authorList>
    </citation>
    <scope>NUCLEOTIDE SEQUENCE [LARGE SCALE GENOMIC DNA]</scope>
    <source>
        <strain evidence="4">98AG31 / pathotype 3-4-7</strain>
    </source>
</reference>
<gene>
    <name evidence="3" type="ORF">MELLADRAFT_91904</name>
</gene>
<sequence>MLYPSSRGMSKQTMLDWMRINHPQTPVKSGITKNEVSKMVREMQPEYFPDPNSEAPAVDLTPGTQTPGLFAPLFETSTTPIHSTSSSAQENASVPITAHLEPPPDLESSTNIKVKKKRTASDELNCGRFFKRSDIGDATILPDPSQSRKKDKVLSRPSKPQRTQLKGTNLNRVTSATSMSKSINIPVKIEALVKAENHVPPLIDMSETNWMDSPNPVNGHDIPPIEMPPASVSGKSLKSKSGVEVFQEERRQAQKIRELEDAVEQLRVRMETNEKSDLSALAEEMRQDEAIRLLTVRVGGLEHKIEDIRQLKDSVTNLKSQLTDLCAQMSTIVEDIKVPEEVIKGLMSLDEDDENGSIISSEL</sequence>
<dbReference type="KEGG" id="mlr:MELLADRAFT_91904"/>
<feature type="coiled-coil region" evidence="1">
    <location>
        <begin position="301"/>
        <end position="328"/>
    </location>
</feature>
<feature type="compositionally biased region" description="Polar residues" evidence="2">
    <location>
        <begin position="158"/>
        <end position="169"/>
    </location>
</feature>
<organism evidence="4">
    <name type="scientific">Melampsora larici-populina (strain 98AG31 / pathotype 3-4-7)</name>
    <name type="common">Poplar leaf rust fungus</name>
    <dbReference type="NCBI Taxonomy" id="747676"/>
    <lineage>
        <taxon>Eukaryota</taxon>
        <taxon>Fungi</taxon>
        <taxon>Dikarya</taxon>
        <taxon>Basidiomycota</taxon>
        <taxon>Pucciniomycotina</taxon>
        <taxon>Pucciniomycetes</taxon>
        <taxon>Pucciniales</taxon>
        <taxon>Melampsoraceae</taxon>
        <taxon>Melampsora</taxon>
    </lineage>
</organism>
<dbReference type="InParanoid" id="F4S0T0"/>
<dbReference type="Proteomes" id="UP000001072">
    <property type="component" value="Unassembled WGS sequence"/>
</dbReference>
<name>F4S0T0_MELLP</name>
<keyword evidence="1" id="KW-0175">Coiled coil</keyword>
<dbReference type="AlphaFoldDB" id="F4S0T0"/>
<evidence type="ECO:0000256" key="2">
    <source>
        <dbReference type="SAM" id="MobiDB-lite"/>
    </source>
</evidence>
<dbReference type="HOGENOM" id="CLU_049472_0_0_1"/>
<feature type="coiled-coil region" evidence="1">
    <location>
        <begin position="249"/>
        <end position="276"/>
    </location>
</feature>
<dbReference type="EMBL" id="GL883136">
    <property type="protein sequence ID" value="EGG01638.1"/>
    <property type="molecule type" value="Genomic_DNA"/>
</dbReference>
<dbReference type="GeneID" id="18936058"/>